<evidence type="ECO:0000313" key="7">
    <source>
        <dbReference type="EMBL" id="MEV0706986.1"/>
    </source>
</evidence>
<evidence type="ECO:0000256" key="5">
    <source>
        <dbReference type="ARBA" id="ARBA00023136"/>
    </source>
</evidence>
<sequence>MRTPTAPAAEHFDTEVLGKHWIPLSMTDAETAVVLRERLGVDFPAARERDWETDDFLYVPVVVNHRRGDGDPVRDTIVFAVNEEFLVTWQPTEPFVPFDAAIAKMSRDPLLTGSSYGVMYALLWALNDGSRDILRSVDATLASVRAELAAASTADGRRDRGAVTGELRGVPTALDAVERAVAPVRETQRHLARAAHRMRGELAWRAGELDARTIALVDDIDSVEKYAAAEYDTLRYLQHSLRSRLDVERNRLVEILTLLAAICLPPTLISTFAHAIGMPDWEFGYLAATAITVASAVIPFVYVVRRVGER</sequence>
<keyword evidence="3 6" id="KW-0812">Transmembrane</keyword>
<evidence type="ECO:0000256" key="2">
    <source>
        <dbReference type="ARBA" id="ARBA00009765"/>
    </source>
</evidence>
<dbReference type="EMBL" id="JBFAKC010000002">
    <property type="protein sequence ID" value="MEV0706986.1"/>
    <property type="molecule type" value="Genomic_DNA"/>
</dbReference>
<evidence type="ECO:0000256" key="4">
    <source>
        <dbReference type="ARBA" id="ARBA00022989"/>
    </source>
</evidence>
<dbReference type="InterPro" id="IPR045861">
    <property type="entry name" value="CorA_cytoplasmic_dom"/>
</dbReference>
<protein>
    <submittedName>
        <fullName evidence="7">CorA family divalent cation transporter</fullName>
    </submittedName>
</protein>
<comment type="caution">
    <text evidence="7">The sequence shown here is derived from an EMBL/GenBank/DDBJ whole genome shotgun (WGS) entry which is preliminary data.</text>
</comment>
<name>A0ABV3FNJ2_9NOCA</name>
<feature type="transmembrane region" description="Helical" evidence="6">
    <location>
        <begin position="252"/>
        <end position="277"/>
    </location>
</feature>
<keyword evidence="8" id="KW-1185">Reference proteome</keyword>
<dbReference type="InterPro" id="IPR002523">
    <property type="entry name" value="MgTranspt_CorA/ZnTranspt_ZntB"/>
</dbReference>
<dbReference type="RefSeq" id="WP_357780509.1">
    <property type="nucleotide sequence ID" value="NZ_JBFAKC010000002.1"/>
</dbReference>
<evidence type="ECO:0000256" key="1">
    <source>
        <dbReference type="ARBA" id="ARBA00004141"/>
    </source>
</evidence>
<keyword evidence="4 6" id="KW-1133">Transmembrane helix</keyword>
<dbReference type="Pfam" id="PF01544">
    <property type="entry name" value="CorA"/>
    <property type="match status" value="1"/>
</dbReference>
<proteinExistence type="inferred from homology"/>
<reference evidence="7 8" key="1">
    <citation type="submission" date="2024-06" db="EMBL/GenBank/DDBJ databases">
        <title>The Natural Products Discovery Center: Release of the First 8490 Sequenced Strains for Exploring Actinobacteria Biosynthetic Diversity.</title>
        <authorList>
            <person name="Kalkreuter E."/>
            <person name="Kautsar S.A."/>
            <person name="Yang D."/>
            <person name="Bader C.D."/>
            <person name="Teijaro C.N."/>
            <person name="Fluegel L."/>
            <person name="Davis C.M."/>
            <person name="Simpson J.R."/>
            <person name="Lauterbach L."/>
            <person name="Steele A.D."/>
            <person name="Gui C."/>
            <person name="Meng S."/>
            <person name="Li G."/>
            <person name="Viehrig K."/>
            <person name="Ye F."/>
            <person name="Su P."/>
            <person name="Kiefer A.F."/>
            <person name="Nichols A."/>
            <person name="Cepeda A.J."/>
            <person name="Yan W."/>
            <person name="Fan B."/>
            <person name="Jiang Y."/>
            <person name="Adhikari A."/>
            <person name="Zheng C.-J."/>
            <person name="Schuster L."/>
            <person name="Cowan T.M."/>
            <person name="Smanski M.J."/>
            <person name="Chevrette M.G."/>
            <person name="De Carvalho L.P.S."/>
            <person name="Shen B."/>
        </authorList>
    </citation>
    <scope>NUCLEOTIDE SEQUENCE [LARGE SCALE GENOMIC DNA]</scope>
    <source>
        <strain evidence="7 8">NPDC050403</strain>
    </source>
</reference>
<dbReference type="InterPro" id="IPR045863">
    <property type="entry name" value="CorA_TM1_TM2"/>
</dbReference>
<accession>A0ABV3FNJ2</accession>
<gene>
    <name evidence="7" type="ORF">AB0I48_05420</name>
</gene>
<keyword evidence="5 6" id="KW-0472">Membrane</keyword>
<organism evidence="7 8">
    <name type="scientific">Nocardia aurea</name>
    <dbReference type="NCBI Taxonomy" id="2144174"/>
    <lineage>
        <taxon>Bacteria</taxon>
        <taxon>Bacillati</taxon>
        <taxon>Actinomycetota</taxon>
        <taxon>Actinomycetes</taxon>
        <taxon>Mycobacteriales</taxon>
        <taxon>Nocardiaceae</taxon>
        <taxon>Nocardia</taxon>
    </lineage>
</organism>
<comment type="similarity">
    <text evidence="2">Belongs to the CorA metal ion transporter (MIT) (TC 1.A.35) family.</text>
</comment>
<comment type="subcellular location">
    <subcellularLocation>
        <location evidence="1">Membrane</location>
        <topology evidence="1">Multi-pass membrane protein</topology>
    </subcellularLocation>
</comment>
<dbReference type="SUPFAM" id="SSF144083">
    <property type="entry name" value="Magnesium transport protein CorA, transmembrane region"/>
    <property type="match status" value="1"/>
</dbReference>
<evidence type="ECO:0000256" key="6">
    <source>
        <dbReference type="SAM" id="Phobius"/>
    </source>
</evidence>
<evidence type="ECO:0000256" key="3">
    <source>
        <dbReference type="ARBA" id="ARBA00022692"/>
    </source>
</evidence>
<dbReference type="SUPFAM" id="SSF143865">
    <property type="entry name" value="CorA soluble domain-like"/>
    <property type="match status" value="1"/>
</dbReference>
<dbReference type="Proteomes" id="UP001551695">
    <property type="component" value="Unassembled WGS sequence"/>
</dbReference>
<evidence type="ECO:0000313" key="8">
    <source>
        <dbReference type="Proteomes" id="UP001551695"/>
    </source>
</evidence>
<feature type="transmembrane region" description="Helical" evidence="6">
    <location>
        <begin position="283"/>
        <end position="304"/>
    </location>
</feature>